<dbReference type="PRINTS" id="PR00723">
    <property type="entry name" value="SUBTILISIN"/>
</dbReference>
<evidence type="ECO:0000259" key="6">
    <source>
        <dbReference type="Pfam" id="PF00082"/>
    </source>
</evidence>
<keyword evidence="2 5" id="KW-0645">Protease</keyword>
<evidence type="ECO:0000256" key="5">
    <source>
        <dbReference type="PROSITE-ProRule" id="PRU01240"/>
    </source>
</evidence>
<evidence type="ECO:0000256" key="4">
    <source>
        <dbReference type="ARBA" id="ARBA00022825"/>
    </source>
</evidence>
<evidence type="ECO:0000313" key="8">
    <source>
        <dbReference type="Proteomes" id="UP000220045"/>
    </source>
</evidence>
<keyword evidence="3 5" id="KW-0378">Hydrolase</keyword>
<name>A0A2C4G7J7_9BACI</name>
<dbReference type="RefSeq" id="WP_098096335.1">
    <property type="nucleotide sequence ID" value="NZ_NUEL01000052.1"/>
</dbReference>
<evidence type="ECO:0000256" key="1">
    <source>
        <dbReference type="ARBA" id="ARBA00011073"/>
    </source>
</evidence>
<dbReference type="PANTHER" id="PTHR43806">
    <property type="entry name" value="PEPTIDASE S8"/>
    <property type="match status" value="1"/>
</dbReference>
<proteinExistence type="inferred from homology"/>
<organism evidence="7 8">
    <name type="scientific">Bacillus wiedmannii</name>
    <dbReference type="NCBI Taxonomy" id="1890302"/>
    <lineage>
        <taxon>Bacteria</taxon>
        <taxon>Bacillati</taxon>
        <taxon>Bacillota</taxon>
        <taxon>Bacilli</taxon>
        <taxon>Bacillales</taxon>
        <taxon>Bacillaceae</taxon>
        <taxon>Bacillus</taxon>
        <taxon>Bacillus cereus group</taxon>
    </lineage>
</organism>
<feature type="active site" description="Charge relay system" evidence="5">
    <location>
        <position position="209"/>
    </location>
</feature>
<accession>A0A2C4G7J7</accession>
<dbReference type="Gene3D" id="3.40.50.200">
    <property type="entry name" value="Peptidase S8/S53 domain"/>
    <property type="match status" value="1"/>
</dbReference>
<protein>
    <submittedName>
        <fullName evidence="7">Peptidase S8</fullName>
    </submittedName>
</protein>
<dbReference type="GO" id="GO:0004252">
    <property type="term" value="F:serine-type endopeptidase activity"/>
    <property type="evidence" value="ECO:0007669"/>
    <property type="project" value="UniProtKB-UniRule"/>
</dbReference>
<evidence type="ECO:0000256" key="2">
    <source>
        <dbReference type="ARBA" id="ARBA00022670"/>
    </source>
</evidence>
<feature type="domain" description="Peptidase S8/S53" evidence="6">
    <location>
        <begin position="200"/>
        <end position="467"/>
    </location>
</feature>
<sequence length="500" mass="53481">MDNITNNLPPVVYAEASVKSVGGRSLFEASFPITRETVSNFHSEPELIEPAVEKLRSEGFEVLQVGPISISIAAPPEVYERVFKTKIIPVERDVLKFNEKTTSTFLDTPDTDTPGLIDVTKSSLADVLEGIAIEEPRVRLGAVQQPDLVTNVLTEAERNFMATTNPSAFPPPKSYWHLNVPADISLGLNADRAHRESITGRDVKVVMIDSGWYKHPYFTERGYHFNPVKLGPGSTNPEHDEHGHGTGESANIFATAPDVDFTMVKYNLISSNGTFNKAVQLRPDVISISWGSDLQDESEFSAADRLLAATISEAVAQGITVVCSAGNGQMSFPGQHPDVISAGGVYMHADGTFEATPYASGFSSPIFEGRNSPDVCGLVGFTPGAQYIMLPVEPNDFLDKQLSGGTHPNGDETRNNDGWAAFSGTSAAAPQLAGICALLKQASSDLSPAQIKEVLKETARDVISGSSSQRTGGHRAVSGVDLATGSGLVDAYAAVKRTRS</sequence>
<dbReference type="Pfam" id="PF00082">
    <property type="entry name" value="Peptidase_S8"/>
    <property type="match status" value="1"/>
</dbReference>
<gene>
    <name evidence="7" type="ORF">CN684_25775</name>
</gene>
<feature type="active site" description="Charge relay system" evidence="5">
    <location>
        <position position="426"/>
    </location>
</feature>
<keyword evidence="4 5" id="KW-0720">Serine protease</keyword>
<comment type="similarity">
    <text evidence="1 5">Belongs to the peptidase S8 family.</text>
</comment>
<dbReference type="InterPro" id="IPR015500">
    <property type="entry name" value="Peptidase_S8_subtilisin-rel"/>
</dbReference>
<dbReference type="InterPro" id="IPR000209">
    <property type="entry name" value="Peptidase_S8/S53_dom"/>
</dbReference>
<dbReference type="InterPro" id="IPR036852">
    <property type="entry name" value="Peptidase_S8/S53_dom_sf"/>
</dbReference>
<dbReference type="AlphaFoldDB" id="A0A2C4G7J7"/>
<evidence type="ECO:0000313" key="7">
    <source>
        <dbReference type="EMBL" id="PEJ02821.1"/>
    </source>
</evidence>
<dbReference type="PROSITE" id="PS51892">
    <property type="entry name" value="SUBTILASE"/>
    <property type="match status" value="1"/>
</dbReference>
<dbReference type="GO" id="GO:0006508">
    <property type="term" value="P:proteolysis"/>
    <property type="evidence" value="ECO:0007669"/>
    <property type="project" value="UniProtKB-KW"/>
</dbReference>
<dbReference type="SUPFAM" id="SSF52743">
    <property type="entry name" value="Subtilisin-like"/>
    <property type="match status" value="1"/>
</dbReference>
<comment type="caution">
    <text evidence="7">The sequence shown here is derived from an EMBL/GenBank/DDBJ whole genome shotgun (WGS) entry which is preliminary data.</text>
</comment>
<dbReference type="EMBL" id="NUEL01000052">
    <property type="protein sequence ID" value="PEJ02821.1"/>
    <property type="molecule type" value="Genomic_DNA"/>
</dbReference>
<dbReference type="InterPro" id="IPR050131">
    <property type="entry name" value="Peptidase_S8_subtilisin-like"/>
</dbReference>
<dbReference type="PANTHER" id="PTHR43806:SF11">
    <property type="entry name" value="CEREVISIN-RELATED"/>
    <property type="match status" value="1"/>
</dbReference>
<dbReference type="Proteomes" id="UP000220045">
    <property type="component" value="Unassembled WGS sequence"/>
</dbReference>
<feature type="active site" description="Charge relay system" evidence="5">
    <location>
        <position position="244"/>
    </location>
</feature>
<reference evidence="7 8" key="1">
    <citation type="submission" date="2017-09" db="EMBL/GenBank/DDBJ databases">
        <title>Large-scale bioinformatics analysis of Bacillus genomes uncovers conserved roles of natural products in bacterial physiology.</title>
        <authorList>
            <consortium name="Agbiome Team Llc"/>
            <person name="Bleich R.M."/>
            <person name="Grubbs K.J."/>
            <person name="Santa Maria K.C."/>
            <person name="Allen S.E."/>
            <person name="Farag S."/>
            <person name="Shank E.A."/>
            <person name="Bowers A."/>
        </authorList>
    </citation>
    <scope>NUCLEOTIDE SEQUENCE [LARGE SCALE GENOMIC DNA]</scope>
    <source>
        <strain evidence="7 8">AFS004017</strain>
    </source>
</reference>
<evidence type="ECO:0000256" key="3">
    <source>
        <dbReference type="ARBA" id="ARBA00022801"/>
    </source>
</evidence>